<protein>
    <submittedName>
        <fullName evidence="6">Glycogen operon protein GlgX homolog</fullName>
    </submittedName>
</protein>
<comment type="similarity">
    <text evidence="1">Belongs to the glycosyl hydrolase 13 family.</text>
</comment>
<evidence type="ECO:0000256" key="1">
    <source>
        <dbReference type="ARBA" id="ARBA00008061"/>
    </source>
</evidence>
<dbReference type="InterPro" id="IPR014756">
    <property type="entry name" value="Ig_E-set"/>
</dbReference>
<dbReference type="Proteomes" id="UP000623067">
    <property type="component" value="Unassembled WGS sequence"/>
</dbReference>
<dbReference type="EMBL" id="BMIH01000002">
    <property type="protein sequence ID" value="GGB24672.1"/>
    <property type="molecule type" value="Genomic_DNA"/>
</dbReference>
<feature type="domain" description="Glycosyl hydrolase family 13 catalytic" evidence="5">
    <location>
        <begin position="159"/>
        <end position="555"/>
    </location>
</feature>
<reference evidence="6" key="1">
    <citation type="journal article" date="2014" name="Int. J. Syst. Evol. Microbiol.">
        <title>Complete genome sequence of Corynebacterium casei LMG S-19264T (=DSM 44701T), isolated from a smear-ripened cheese.</title>
        <authorList>
            <consortium name="US DOE Joint Genome Institute (JGI-PGF)"/>
            <person name="Walter F."/>
            <person name="Albersmeier A."/>
            <person name="Kalinowski J."/>
            <person name="Ruckert C."/>
        </authorList>
    </citation>
    <scope>NUCLEOTIDE SEQUENCE</scope>
    <source>
        <strain evidence="6">CGMCC 1.15330</strain>
    </source>
</reference>
<proteinExistence type="inferred from homology"/>
<dbReference type="SMART" id="SM00642">
    <property type="entry name" value="Aamy"/>
    <property type="match status" value="1"/>
</dbReference>
<dbReference type="GO" id="GO:0004135">
    <property type="term" value="F:amylo-alpha-1,6-glucosidase activity"/>
    <property type="evidence" value="ECO:0007669"/>
    <property type="project" value="InterPro"/>
</dbReference>
<feature type="compositionally biased region" description="Basic and acidic residues" evidence="4">
    <location>
        <begin position="456"/>
        <end position="471"/>
    </location>
</feature>
<dbReference type="NCBIfam" id="TIGR02100">
    <property type="entry name" value="glgX_debranch"/>
    <property type="match status" value="1"/>
</dbReference>
<keyword evidence="3" id="KW-0326">Glycosidase</keyword>
<keyword evidence="7" id="KW-1185">Reference proteome</keyword>
<evidence type="ECO:0000256" key="3">
    <source>
        <dbReference type="ARBA" id="ARBA00023295"/>
    </source>
</evidence>
<accession>A0A916T251</accession>
<dbReference type="CDD" id="cd02856">
    <property type="entry name" value="E_set_GDE_Isoamylase_N"/>
    <property type="match status" value="1"/>
</dbReference>
<dbReference type="InterPro" id="IPR011837">
    <property type="entry name" value="Glycogen_debranch_GlgX"/>
</dbReference>
<feature type="region of interest" description="Disordered" evidence="4">
    <location>
        <begin position="456"/>
        <end position="485"/>
    </location>
</feature>
<dbReference type="InterPro" id="IPR004193">
    <property type="entry name" value="Glyco_hydro_13_N"/>
</dbReference>
<dbReference type="InterPro" id="IPR013783">
    <property type="entry name" value="Ig-like_fold"/>
</dbReference>
<evidence type="ECO:0000256" key="2">
    <source>
        <dbReference type="ARBA" id="ARBA00022801"/>
    </source>
</evidence>
<dbReference type="PANTHER" id="PTHR43002">
    <property type="entry name" value="GLYCOGEN DEBRANCHING ENZYME"/>
    <property type="match status" value="1"/>
</dbReference>
<dbReference type="Gene3D" id="3.20.20.80">
    <property type="entry name" value="Glycosidases"/>
    <property type="match status" value="1"/>
</dbReference>
<dbReference type="SUPFAM" id="SSF51445">
    <property type="entry name" value="(Trans)glycosidases"/>
    <property type="match status" value="1"/>
</dbReference>
<sequence>MSADESPRRSLLRRVGDYFRAAPVPPGTLGAHPADGRTDFAVRAPEASAVWLCLFDGESERRLPMARAGAHWIAAAPGVGPGQRYGYRADGPADRGFDPAKLLVDPYAIELDGPFVYDPRLGRHGEDTAALMPKAVVPRPWTDAPLPPRLFQPGGLIYELNVRGFTMRHPDVPQEQRGTIGALAHPVIVAHLQTLGVAAVELMPVAAWIDERHLHALGLRNAWGYNPVTMMALDPRLAPGGTEELRRTIAVLREAGIGVILDVVFNHTGESDLGGPTLCFRGLDPASYAHDAQGRLINDAGTGNMLDFGQPHVRDLALDTLRHFARLGVEGFRFDLAPVMARGPGFDRAAPIFAAIAADPVLSTRQMIAEPWDIGPGGYQLGAFPPDWLEWNDRFRDDVRRFWRGEGAAGALATRLAGSSDVFAASGPVTRSVNFVAAHDGFALADVVAYAERHNHANGEDNRDGHADEVSWNRGVEGSSDDPGIRVTRDADVRALLAILFAARGTPMLTAGDEFGRTQHGNNNAYAQDNETSWLDWEGRDTELEAFVARLSRFRRESPLREQAWLEAADWRDMTDRPMTPERWSEMGGLLLRLPDGERQFYVRIDRGERRVTLARADLLESRA</sequence>
<dbReference type="Gene3D" id="2.60.40.10">
    <property type="entry name" value="Immunoglobulins"/>
    <property type="match status" value="1"/>
</dbReference>
<dbReference type="InterPro" id="IPR006047">
    <property type="entry name" value="GH13_cat_dom"/>
</dbReference>
<organism evidence="6 7">
    <name type="scientific">Sphingomonas metalli</name>
    <dbReference type="NCBI Taxonomy" id="1779358"/>
    <lineage>
        <taxon>Bacteria</taxon>
        <taxon>Pseudomonadati</taxon>
        <taxon>Pseudomonadota</taxon>
        <taxon>Alphaproteobacteria</taxon>
        <taxon>Sphingomonadales</taxon>
        <taxon>Sphingomonadaceae</taxon>
        <taxon>Sphingomonas</taxon>
    </lineage>
</organism>
<dbReference type="GO" id="GO:0005980">
    <property type="term" value="P:glycogen catabolic process"/>
    <property type="evidence" value="ECO:0007669"/>
    <property type="project" value="InterPro"/>
</dbReference>
<dbReference type="InterPro" id="IPR017853">
    <property type="entry name" value="GH"/>
</dbReference>
<keyword evidence="2" id="KW-0378">Hydrolase</keyword>
<evidence type="ECO:0000259" key="5">
    <source>
        <dbReference type="SMART" id="SM00642"/>
    </source>
</evidence>
<dbReference type="AlphaFoldDB" id="A0A916T251"/>
<gene>
    <name evidence="6" type="ORF">GCM10011380_12770</name>
</gene>
<dbReference type="Pfam" id="PF02922">
    <property type="entry name" value="CBM_48"/>
    <property type="match status" value="1"/>
</dbReference>
<evidence type="ECO:0000313" key="7">
    <source>
        <dbReference type="Proteomes" id="UP000623067"/>
    </source>
</evidence>
<dbReference type="CDD" id="cd11326">
    <property type="entry name" value="AmyAc_Glg_debranch"/>
    <property type="match status" value="1"/>
</dbReference>
<evidence type="ECO:0000313" key="6">
    <source>
        <dbReference type="EMBL" id="GGB24672.1"/>
    </source>
</evidence>
<dbReference type="InterPro" id="IPR044505">
    <property type="entry name" value="GlgX_Isoamylase_N_E_set"/>
</dbReference>
<name>A0A916T251_9SPHN</name>
<comment type="caution">
    <text evidence="6">The sequence shown here is derived from an EMBL/GenBank/DDBJ whole genome shotgun (WGS) entry which is preliminary data.</text>
</comment>
<dbReference type="SUPFAM" id="SSF81296">
    <property type="entry name" value="E set domains"/>
    <property type="match status" value="1"/>
</dbReference>
<evidence type="ECO:0000256" key="4">
    <source>
        <dbReference type="SAM" id="MobiDB-lite"/>
    </source>
</evidence>
<reference evidence="6" key="2">
    <citation type="submission" date="2020-09" db="EMBL/GenBank/DDBJ databases">
        <authorList>
            <person name="Sun Q."/>
            <person name="Zhou Y."/>
        </authorList>
    </citation>
    <scope>NUCLEOTIDE SEQUENCE</scope>
    <source>
        <strain evidence="6">CGMCC 1.15330</strain>
    </source>
</reference>